<dbReference type="InterPro" id="IPR005467">
    <property type="entry name" value="His_kinase_dom"/>
</dbReference>
<dbReference type="InterPro" id="IPR008979">
    <property type="entry name" value="Galactose-bd-like_sf"/>
</dbReference>
<comment type="catalytic activity">
    <reaction evidence="1">
        <text>ATP + protein L-histidine = ADP + protein N-phospho-L-histidine.</text>
        <dbReference type="EC" id="2.7.13.3"/>
    </reaction>
</comment>
<keyword evidence="4 11" id="KW-0597">Phosphoprotein</keyword>
<dbReference type="InterPro" id="IPR036890">
    <property type="entry name" value="HATPase_C_sf"/>
</dbReference>
<keyword evidence="12" id="KW-0472">Membrane</keyword>
<dbReference type="GO" id="GO:0016787">
    <property type="term" value="F:hydrolase activity"/>
    <property type="evidence" value="ECO:0007669"/>
    <property type="project" value="UniProtKB-KW"/>
</dbReference>
<organism evidence="15 16">
    <name type="scientific">Amphibacillus marinus</name>
    <dbReference type="NCBI Taxonomy" id="872970"/>
    <lineage>
        <taxon>Bacteria</taxon>
        <taxon>Bacillati</taxon>
        <taxon>Bacillota</taxon>
        <taxon>Bacilli</taxon>
        <taxon>Bacillales</taxon>
        <taxon>Bacillaceae</taxon>
        <taxon>Amphibacillus</taxon>
    </lineage>
</organism>
<keyword evidence="9" id="KW-0902">Two-component regulatory system</keyword>
<evidence type="ECO:0000256" key="7">
    <source>
        <dbReference type="ARBA" id="ARBA00022777"/>
    </source>
</evidence>
<dbReference type="FunFam" id="3.30.565.10:FF:000010">
    <property type="entry name" value="Sensor histidine kinase RcsC"/>
    <property type="match status" value="1"/>
</dbReference>
<feature type="transmembrane region" description="Helical" evidence="12">
    <location>
        <begin position="222"/>
        <end position="244"/>
    </location>
</feature>
<evidence type="ECO:0000259" key="14">
    <source>
        <dbReference type="PROSITE" id="PS50110"/>
    </source>
</evidence>
<keyword evidence="16" id="KW-1185">Reference proteome</keyword>
<dbReference type="Gene3D" id="2.60.120.260">
    <property type="entry name" value="Galactose-binding domain-like"/>
    <property type="match status" value="1"/>
</dbReference>
<dbReference type="SUPFAM" id="SSF52172">
    <property type="entry name" value="CheY-like"/>
    <property type="match status" value="1"/>
</dbReference>
<dbReference type="CDD" id="cd16922">
    <property type="entry name" value="HATPase_EvgS-ArcB-TorS-like"/>
    <property type="match status" value="1"/>
</dbReference>
<dbReference type="Pfam" id="PF00512">
    <property type="entry name" value="HisKA"/>
    <property type="match status" value="1"/>
</dbReference>
<dbReference type="InterPro" id="IPR010559">
    <property type="entry name" value="Sig_transdc_His_kin_internal"/>
</dbReference>
<dbReference type="SUPFAM" id="SSF55874">
    <property type="entry name" value="ATPase domain of HSP90 chaperone/DNA topoisomerase II/histidine kinase"/>
    <property type="match status" value="2"/>
</dbReference>
<dbReference type="PANTHER" id="PTHR43547">
    <property type="entry name" value="TWO-COMPONENT HISTIDINE KINASE"/>
    <property type="match status" value="1"/>
</dbReference>
<evidence type="ECO:0000313" key="16">
    <source>
        <dbReference type="Proteomes" id="UP000199300"/>
    </source>
</evidence>
<protein>
    <recommendedName>
        <fullName evidence="10">Circadian input-output histidine kinase CikA</fullName>
        <ecNumber evidence="3">2.7.13.3</ecNumber>
    </recommendedName>
</protein>
<dbReference type="InterPro" id="IPR011006">
    <property type="entry name" value="CheY-like_superfamily"/>
</dbReference>
<dbReference type="PANTHER" id="PTHR43547:SF2">
    <property type="entry name" value="HYBRID SIGNAL TRANSDUCTION HISTIDINE KINASE C"/>
    <property type="match status" value="1"/>
</dbReference>
<evidence type="ECO:0000256" key="5">
    <source>
        <dbReference type="ARBA" id="ARBA00022679"/>
    </source>
</evidence>
<keyword evidence="8" id="KW-0067">ATP-binding</keyword>
<evidence type="ECO:0000256" key="8">
    <source>
        <dbReference type="ARBA" id="ARBA00022840"/>
    </source>
</evidence>
<feature type="domain" description="Histidine kinase" evidence="13">
    <location>
        <begin position="922"/>
        <end position="1022"/>
    </location>
</feature>
<dbReference type="SMART" id="SM00448">
    <property type="entry name" value="REC"/>
    <property type="match status" value="1"/>
</dbReference>
<dbReference type="Gene3D" id="3.30.565.10">
    <property type="entry name" value="Histidine kinase-like ATPase, C-terminal domain"/>
    <property type="match status" value="2"/>
</dbReference>
<evidence type="ECO:0000256" key="4">
    <source>
        <dbReference type="ARBA" id="ARBA00022553"/>
    </source>
</evidence>
<dbReference type="InterPro" id="IPR036097">
    <property type="entry name" value="HisK_dim/P_sf"/>
</dbReference>
<dbReference type="GO" id="GO:0000155">
    <property type="term" value="F:phosphorelay sensor kinase activity"/>
    <property type="evidence" value="ECO:0007669"/>
    <property type="project" value="InterPro"/>
</dbReference>
<gene>
    <name evidence="15" type="ORF">SAMN04488134_1095</name>
</gene>
<dbReference type="PROSITE" id="PS50109">
    <property type="entry name" value="HIS_KIN"/>
    <property type="match status" value="2"/>
</dbReference>
<dbReference type="Pfam" id="PF00072">
    <property type="entry name" value="Response_reg"/>
    <property type="match status" value="1"/>
</dbReference>
<dbReference type="Gene3D" id="1.10.287.130">
    <property type="match status" value="1"/>
</dbReference>
<evidence type="ECO:0000256" key="9">
    <source>
        <dbReference type="ARBA" id="ARBA00023012"/>
    </source>
</evidence>
<dbReference type="GO" id="GO:0016020">
    <property type="term" value="C:membrane"/>
    <property type="evidence" value="ECO:0007669"/>
    <property type="project" value="InterPro"/>
</dbReference>
<feature type="modified residue" description="4-aspartylphosphate" evidence="11">
    <location>
        <position position="744"/>
    </location>
</feature>
<keyword evidence="12" id="KW-1133">Transmembrane helix</keyword>
<sequence>MTTINKLIESKRTRALLLISSYALILLAVRTGWGYYHTTRNQPNLVEGQVNLSNWDFLNKNVTLNGEWLFFPDQFIVEPNLTAADQHQTAIVVPGNWEGALQFRPHSDTTNYGYGTYYLKVQLPEQLTDRYYGFKFDRITSAAAIYVNGELLTIINQPAERPGQVSYREGAFNAFFSTNQDELELVVHVSNFDMPHQGGITKPVKFGYMEQIQNETVFINTLQIVVATIFLLHAVYVLIMIFLFRRNKTSLFINYTLLLIATALSVLIDDAVVINLPIPFQLETRILFFLLFTTFFLSVRFILIQIDYQKAVVHRLFHILYWGMNLLAFALPFRLLIWPTISFVILAFITVCCLYGLLFKAVKQNHPDALLLLFFLTSYASNVTWGTLIKFYIVDIPFYPLDFIFTLLFIVLLAIRTHLRTINLVKEQSTKLIEADKLKDQFLAHTSHELKNPLHALINIAEVLKTEQGSELSHTQTKDINLLLQIAKHMHQTLEDLLDLSTLREKRLQLNINPVNLHAVITTVVDMLKYKINDKQTTIHIEVAHDFPLINGDEHRITQIFFNLIENALKYTQQGNIYISATLLKQSYVQVSIRDTGIGISEEALGRIFIPYDQGDQQSNRNNGLGLGLAICKNLIELHGGQITVESEKNTGTIFTFSLPISDSPAVSQSTFNQQISDEQLSTGQSNANEADNQGVILLVDDDIVNLKVFLAMLSNQYIIHTATSAEQALELIKNRHLDLVITDVTMPIMTGFQLTEKIRLEYSLSELPILLLTSRDRLADIQTGFQAGANDYMTKPVDGIELKARIATLIYLKRSVEQRLQTEAAWLQAQIQPHFLFNTLNTIASLSAIDHNRMLTLLDYFTIYLRKSFHFKNTEALVALTEELELVKAYLYIEQQRFPDRITVNWQINQQENIVVPPLSIQTLVENALRHGILRRPEGGTIEITIDELTDHYCISIKDNGVGMTNAQVEQIFAANIEKDKPGIGLHNTNKRLKALFNTALVIESEPDHGTMISFNVPKTHTTDVTGTETD</sequence>
<dbReference type="AlphaFoldDB" id="A0A1H8QQ61"/>
<keyword evidence="15" id="KW-0378">Hydrolase</keyword>
<dbReference type="SMART" id="SM00387">
    <property type="entry name" value="HATPase_c"/>
    <property type="match status" value="2"/>
</dbReference>
<evidence type="ECO:0000256" key="3">
    <source>
        <dbReference type="ARBA" id="ARBA00012438"/>
    </source>
</evidence>
<keyword evidence="7" id="KW-0418">Kinase</keyword>
<evidence type="ECO:0000256" key="2">
    <source>
        <dbReference type="ARBA" id="ARBA00006402"/>
    </source>
</evidence>
<evidence type="ECO:0000256" key="11">
    <source>
        <dbReference type="PROSITE-ProRule" id="PRU00169"/>
    </source>
</evidence>
<evidence type="ECO:0000256" key="10">
    <source>
        <dbReference type="ARBA" id="ARBA00074306"/>
    </source>
</evidence>
<comment type="similarity">
    <text evidence="2">In the N-terminal section; belongs to the phytochrome family.</text>
</comment>
<dbReference type="STRING" id="872970.SAMN04488134_1095"/>
<evidence type="ECO:0000256" key="12">
    <source>
        <dbReference type="SAM" id="Phobius"/>
    </source>
</evidence>
<feature type="transmembrane region" description="Helical" evidence="12">
    <location>
        <begin position="370"/>
        <end position="393"/>
    </location>
</feature>
<feature type="transmembrane region" description="Helical" evidence="12">
    <location>
        <begin position="15"/>
        <end position="36"/>
    </location>
</feature>
<dbReference type="SMART" id="SM00388">
    <property type="entry name" value="HisKA"/>
    <property type="match status" value="1"/>
</dbReference>
<dbReference type="EC" id="2.7.13.3" evidence="3"/>
<dbReference type="EMBL" id="FODJ01000009">
    <property type="protein sequence ID" value="SEO56138.1"/>
    <property type="molecule type" value="Genomic_DNA"/>
</dbReference>
<feature type="transmembrane region" description="Helical" evidence="12">
    <location>
        <begin position="286"/>
        <end position="304"/>
    </location>
</feature>
<evidence type="ECO:0000313" key="15">
    <source>
        <dbReference type="EMBL" id="SEO56138.1"/>
    </source>
</evidence>
<name>A0A1H8QQ61_9BACI</name>
<evidence type="ECO:0000256" key="1">
    <source>
        <dbReference type="ARBA" id="ARBA00000085"/>
    </source>
</evidence>
<dbReference type="CDD" id="cd17546">
    <property type="entry name" value="REC_hyHK_CKI1_RcsC-like"/>
    <property type="match status" value="1"/>
</dbReference>
<dbReference type="GO" id="GO:0005524">
    <property type="term" value="F:ATP binding"/>
    <property type="evidence" value="ECO:0007669"/>
    <property type="project" value="UniProtKB-KW"/>
</dbReference>
<feature type="transmembrane region" description="Helical" evidence="12">
    <location>
        <begin position="316"/>
        <end position="335"/>
    </location>
</feature>
<dbReference type="Proteomes" id="UP000199300">
    <property type="component" value="Unassembled WGS sequence"/>
</dbReference>
<proteinExistence type="inferred from homology"/>
<dbReference type="SUPFAM" id="SSF49785">
    <property type="entry name" value="Galactose-binding domain-like"/>
    <property type="match status" value="1"/>
</dbReference>
<dbReference type="OrthoDB" id="9809348at2"/>
<feature type="transmembrane region" description="Helical" evidence="12">
    <location>
        <begin position="251"/>
        <end position="274"/>
    </location>
</feature>
<keyword evidence="5" id="KW-0808">Transferase</keyword>
<keyword evidence="6" id="KW-0547">Nucleotide-binding</keyword>
<evidence type="ECO:0000256" key="6">
    <source>
        <dbReference type="ARBA" id="ARBA00022741"/>
    </source>
</evidence>
<feature type="domain" description="Histidine kinase" evidence="13">
    <location>
        <begin position="445"/>
        <end position="663"/>
    </location>
</feature>
<evidence type="ECO:0000259" key="13">
    <source>
        <dbReference type="PROSITE" id="PS50109"/>
    </source>
</evidence>
<dbReference type="Pfam" id="PF02518">
    <property type="entry name" value="HATPase_c"/>
    <property type="match status" value="2"/>
</dbReference>
<dbReference type="InterPro" id="IPR004358">
    <property type="entry name" value="Sig_transdc_His_kin-like_C"/>
</dbReference>
<dbReference type="CDD" id="cd00082">
    <property type="entry name" value="HisKA"/>
    <property type="match status" value="1"/>
</dbReference>
<dbReference type="Pfam" id="PF06580">
    <property type="entry name" value="His_kinase"/>
    <property type="match status" value="1"/>
</dbReference>
<dbReference type="PROSITE" id="PS50110">
    <property type="entry name" value="RESPONSE_REGULATORY"/>
    <property type="match status" value="1"/>
</dbReference>
<feature type="transmembrane region" description="Helical" evidence="12">
    <location>
        <begin position="341"/>
        <end position="358"/>
    </location>
</feature>
<dbReference type="InterPro" id="IPR003594">
    <property type="entry name" value="HATPase_dom"/>
</dbReference>
<keyword evidence="12" id="KW-0812">Transmembrane</keyword>
<dbReference type="RefSeq" id="WP_091498621.1">
    <property type="nucleotide sequence ID" value="NZ_FODJ01000009.1"/>
</dbReference>
<dbReference type="PRINTS" id="PR00344">
    <property type="entry name" value="BCTRLSENSOR"/>
</dbReference>
<dbReference type="InterPro" id="IPR003661">
    <property type="entry name" value="HisK_dim/P_dom"/>
</dbReference>
<reference evidence="15 16" key="1">
    <citation type="submission" date="2016-10" db="EMBL/GenBank/DDBJ databases">
        <authorList>
            <person name="de Groot N.N."/>
        </authorList>
    </citation>
    <scope>NUCLEOTIDE SEQUENCE [LARGE SCALE GENOMIC DNA]</scope>
    <source>
        <strain evidence="15 16">CGMCC 1.10434</strain>
    </source>
</reference>
<dbReference type="SUPFAM" id="SSF47384">
    <property type="entry name" value="Homodimeric domain of signal transducing histidine kinase"/>
    <property type="match status" value="1"/>
</dbReference>
<dbReference type="InterPro" id="IPR001789">
    <property type="entry name" value="Sig_transdc_resp-reg_receiver"/>
</dbReference>
<dbReference type="Gene3D" id="3.40.50.2300">
    <property type="match status" value="1"/>
</dbReference>
<feature type="domain" description="Response regulatory" evidence="14">
    <location>
        <begin position="696"/>
        <end position="811"/>
    </location>
</feature>
<accession>A0A1H8QQ61</accession>